<name>A0ABV1VUQ6_9ACTN</name>
<evidence type="ECO:0000313" key="2">
    <source>
        <dbReference type="EMBL" id="MER6975659.1"/>
    </source>
</evidence>
<feature type="domain" description="Periplasmic binding protein" evidence="1">
    <location>
        <begin position="93"/>
        <end position="286"/>
    </location>
</feature>
<dbReference type="Gene3D" id="3.40.50.2300">
    <property type="match status" value="2"/>
</dbReference>
<dbReference type="SUPFAM" id="SSF53822">
    <property type="entry name" value="Periplasmic binding protein-like I"/>
    <property type="match status" value="1"/>
</dbReference>
<organism evidence="2 3">
    <name type="scientific">Streptomyces carpinensis</name>
    <dbReference type="NCBI Taxonomy" id="66369"/>
    <lineage>
        <taxon>Bacteria</taxon>
        <taxon>Bacillati</taxon>
        <taxon>Actinomycetota</taxon>
        <taxon>Actinomycetes</taxon>
        <taxon>Kitasatosporales</taxon>
        <taxon>Streptomycetaceae</taxon>
        <taxon>Streptomyces</taxon>
    </lineage>
</organism>
<keyword evidence="3" id="KW-1185">Reference proteome</keyword>
<dbReference type="RefSeq" id="WP_086731170.1">
    <property type="nucleotide sequence ID" value="NZ_MUBM01000515.1"/>
</dbReference>
<comment type="caution">
    <text evidence="2">The sequence shown here is derived from an EMBL/GenBank/DDBJ whole genome shotgun (WGS) entry which is preliminary data.</text>
</comment>
<dbReference type="Proteomes" id="UP001458415">
    <property type="component" value="Unassembled WGS sequence"/>
</dbReference>
<proteinExistence type="predicted"/>
<dbReference type="Pfam" id="PF13407">
    <property type="entry name" value="Peripla_BP_4"/>
    <property type="match status" value="1"/>
</dbReference>
<gene>
    <name evidence="2" type="ORF">ABT317_00935</name>
</gene>
<evidence type="ECO:0000259" key="1">
    <source>
        <dbReference type="Pfam" id="PF13407"/>
    </source>
</evidence>
<sequence>MDLGTISDEVAQHTLNSALLSSEVRLSDQPEVIQEAIKRSSIKLTPKQLDTAFKCWNSTVCKLGDGPVTIGMPDWDATIQWHKLNKMSMILQAMTYPSVGKLMFTDGQNEMAKYQADIRSLASRGAHVIVELNSFGKSTYPANRFAQKLGAKVVTYISPQPDAPSDTITSQIHLDSCAMGKAMARIADQKLRLTRRTAIFNGVPGNPLGVEWNRCYEQAVKKSRVGVKLDTGWTPAGTFSAASAVVSSGKNYSAILFDYADPVPQVVDAFDKAAIRVPAIITWTDNNGLAKIWEKKQGTPGAFPLWYTTSHMWSSRASVTIGMASLAGHVPAEILSPAPFVQAKRGLYEADRPDDYPGSDVMIPDELLSRMLKTG</sequence>
<evidence type="ECO:0000313" key="3">
    <source>
        <dbReference type="Proteomes" id="UP001458415"/>
    </source>
</evidence>
<accession>A0ABV1VUQ6</accession>
<reference evidence="2 3" key="1">
    <citation type="submission" date="2024-06" db="EMBL/GenBank/DDBJ databases">
        <title>The Natural Products Discovery Center: Release of the First 8490 Sequenced Strains for Exploring Actinobacteria Biosynthetic Diversity.</title>
        <authorList>
            <person name="Kalkreuter E."/>
            <person name="Kautsar S.A."/>
            <person name="Yang D."/>
            <person name="Bader C.D."/>
            <person name="Teijaro C.N."/>
            <person name="Fluegel L."/>
            <person name="Davis C.M."/>
            <person name="Simpson J.R."/>
            <person name="Lauterbach L."/>
            <person name="Steele A.D."/>
            <person name="Gui C."/>
            <person name="Meng S."/>
            <person name="Li G."/>
            <person name="Viehrig K."/>
            <person name="Ye F."/>
            <person name="Su P."/>
            <person name="Kiefer A.F."/>
            <person name="Nichols A."/>
            <person name="Cepeda A.J."/>
            <person name="Yan W."/>
            <person name="Fan B."/>
            <person name="Jiang Y."/>
            <person name="Adhikari A."/>
            <person name="Zheng C.-J."/>
            <person name="Schuster L."/>
            <person name="Cowan T.M."/>
            <person name="Smanski M.J."/>
            <person name="Chevrette M.G."/>
            <person name="De Carvalho L.P.S."/>
            <person name="Shen B."/>
        </authorList>
    </citation>
    <scope>NUCLEOTIDE SEQUENCE [LARGE SCALE GENOMIC DNA]</scope>
    <source>
        <strain evidence="2 3">NPDC000634</strain>
    </source>
</reference>
<protein>
    <submittedName>
        <fullName evidence="2">Substrate-binding domain-containing protein</fullName>
    </submittedName>
</protein>
<dbReference type="InterPro" id="IPR028082">
    <property type="entry name" value="Peripla_BP_I"/>
</dbReference>
<dbReference type="EMBL" id="JBEPCU010000005">
    <property type="protein sequence ID" value="MER6975659.1"/>
    <property type="molecule type" value="Genomic_DNA"/>
</dbReference>
<dbReference type="InterPro" id="IPR025997">
    <property type="entry name" value="SBP_2_dom"/>
</dbReference>